<dbReference type="GO" id="GO:0003676">
    <property type="term" value="F:nucleic acid binding"/>
    <property type="evidence" value="ECO:0007669"/>
    <property type="project" value="InterPro"/>
</dbReference>
<evidence type="ECO:0000256" key="1">
    <source>
        <dbReference type="SAM" id="MobiDB-lite"/>
    </source>
</evidence>
<dbReference type="PANTHER" id="PTHR33877">
    <property type="entry name" value="SLL1193 PROTEIN"/>
    <property type="match status" value="1"/>
</dbReference>
<reference evidence="3 4" key="1">
    <citation type="journal article" date="2021" name="Int. J. Syst. Evol. Microbiol.">
        <title>Amazonocrinis nigriterrae gen. nov., sp. nov., Atlanticothrix silvestris gen. nov., sp. nov. and Dendronalium phyllosphericum gen. nov., sp. nov., nostocacean cyanobacteria from Brazilian environments.</title>
        <authorList>
            <person name="Alvarenga D.O."/>
            <person name="Andreote A.P.D."/>
            <person name="Branco L.H.Z."/>
            <person name="Delbaje E."/>
            <person name="Cruz R.B."/>
            <person name="Varani A.M."/>
            <person name="Fiore M.F."/>
        </authorList>
    </citation>
    <scope>NUCLEOTIDE SEQUENCE [LARGE SCALE GENOMIC DNA]</scope>
    <source>
        <strain evidence="3 4">CENA67</strain>
    </source>
</reference>
<dbReference type="Pfam" id="PF14279">
    <property type="entry name" value="HNH_5"/>
    <property type="match status" value="1"/>
</dbReference>
<dbReference type="PANTHER" id="PTHR33877:SF2">
    <property type="entry name" value="OS07G0170200 PROTEIN"/>
    <property type="match status" value="1"/>
</dbReference>
<evidence type="ECO:0000313" key="3">
    <source>
        <dbReference type="EMBL" id="MBH8560859.1"/>
    </source>
</evidence>
<protein>
    <submittedName>
        <fullName evidence="3">HNH endonuclease</fullName>
    </submittedName>
</protein>
<gene>
    <name evidence="3" type="ORF">I8748_01465</name>
</gene>
<dbReference type="GO" id="GO:0004519">
    <property type="term" value="F:endonuclease activity"/>
    <property type="evidence" value="ECO:0007669"/>
    <property type="project" value="UniProtKB-KW"/>
</dbReference>
<evidence type="ECO:0000313" key="4">
    <source>
        <dbReference type="Proteomes" id="UP000632766"/>
    </source>
</evidence>
<dbReference type="RefSeq" id="WP_198122934.1">
    <property type="nucleotide sequence ID" value="NZ_JAECZC010000001.1"/>
</dbReference>
<evidence type="ECO:0000259" key="2">
    <source>
        <dbReference type="SMART" id="SM00507"/>
    </source>
</evidence>
<organism evidence="3 4">
    <name type="scientific">Amazonocrinis nigriterrae CENA67</name>
    <dbReference type="NCBI Taxonomy" id="2794033"/>
    <lineage>
        <taxon>Bacteria</taxon>
        <taxon>Bacillati</taxon>
        <taxon>Cyanobacteriota</taxon>
        <taxon>Cyanophyceae</taxon>
        <taxon>Nostocales</taxon>
        <taxon>Nostocaceae</taxon>
        <taxon>Amazonocrinis</taxon>
        <taxon>Amazonocrinis nigriterrae</taxon>
    </lineage>
</organism>
<dbReference type="AlphaFoldDB" id="A0A8J7HQZ3"/>
<dbReference type="EMBL" id="JAECZC010000001">
    <property type="protein sequence ID" value="MBH8560859.1"/>
    <property type="molecule type" value="Genomic_DNA"/>
</dbReference>
<keyword evidence="3" id="KW-0255">Endonuclease</keyword>
<keyword evidence="3" id="KW-0378">Hydrolase</keyword>
<keyword evidence="4" id="KW-1185">Reference proteome</keyword>
<dbReference type="GO" id="GO:0008270">
    <property type="term" value="F:zinc ion binding"/>
    <property type="evidence" value="ECO:0007669"/>
    <property type="project" value="InterPro"/>
</dbReference>
<sequence length="177" mass="19908">MQVLEQFVVVFSQNYLPLCRVNIKRAIVLLVTSKAEGLSFATQNRWRVHSPGLVIDVAKHIRLKIASSEQMWKVLPVNWREVSRPDHHSCQYCGSGKHLTLDHVIGRSQGSSHTGDNVVTAGERCNSPKGDRIPFEAGMQLRKTPKAPVHPTISFVVSKAWRNSATEFWIDVQANLE</sequence>
<dbReference type="Gene3D" id="1.10.30.50">
    <property type="match status" value="1"/>
</dbReference>
<comment type="caution">
    <text evidence="3">The sequence shown here is derived from an EMBL/GenBank/DDBJ whole genome shotgun (WGS) entry which is preliminary data.</text>
</comment>
<dbReference type="InterPro" id="IPR003615">
    <property type="entry name" value="HNH_nuc"/>
</dbReference>
<dbReference type="InterPro" id="IPR029471">
    <property type="entry name" value="HNH_5"/>
</dbReference>
<accession>A0A8J7HQZ3</accession>
<proteinExistence type="predicted"/>
<feature type="domain" description="HNH nuclease" evidence="2">
    <location>
        <begin position="78"/>
        <end position="127"/>
    </location>
</feature>
<keyword evidence="3" id="KW-0540">Nuclease</keyword>
<dbReference type="Proteomes" id="UP000632766">
    <property type="component" value="Unassembled WGS sequence"/>
</dbReference>
<dbReference type="CDD" id="cd00085">
    <property type="entry name" value="HNHc"/>
    <property type="match status" value="1"/>
</dbReference>
<feature type="region of interest" description="Disordered" evidence="1">
    <location>
        <begin position="108"/>
        <end position="130"/>
    </location>
</feature>
<dbReference type="InterPro" id="IPR052892">
    <property type="entry name" value="NA-targeting_endonuclease"/>
</dbReference>
<dbReference type="SMART" id="SM00507">
    <property type="entry name" value="HNHc"/>
    <property type="match status" value="1"/>
</dbReference>
<name>A0A8J7HQZ3_9NOST</name>
<feature type="compositionally biased region" description="Polar residues" evidence="1">
    <location>
        <begin position="108"/>
        <end position="117"/>
    </location>
</feature>